<keyword evidence="2" id="KW-1133">Transmembrane helix</keyword>
<feature type="transmembrane region" description="Helical" evidence="2">
    <location>
        <begin position="327"/>
        <end position="348"/>
    </location>
</feature>
<keyword evidence="2" id="KW-0812">Transmembrane</keyword>
<organism evidence="3 4">
    <name type="scientific">candidate division WOR-1 bacterium RIFOXYC12_FULL_54_18</name>
    <dbReference type="NCBI Taxonomy" id="1802584"/>
    <lineage>
        <taxon>Bacteria</taxon>
        <taxon>Bacillati</taxon>
        <taxon>Saganbacteria</taxon>
    </lineage>
</organism>
<feature type="compositionally biased region" description="Basic and acidic residues" evidence="1">
    <location>
        <begin position="387"/>
        <end position="397"/>
    </location>
</feature>
<evidence type="ECO:0000256" key="2">
    <source>
        <dbReference type="SAM" id="Phobius"/>
    </source>
</evidence>
<evidence type="ECO:0000313" key="3">
    <source>
        <dbReference type="EMBL" id="OGC28661.1"/>
    </source>
</evidence>
<protein>
    <submittedName>
        <fullName evidence="3">Uncharacterized protein</fullName>
    </submittedName>
</protein>
<feature type="region of interest" description="Disordered" evidence="1">
    <location>
        <begin position="371"/>
        <end position="437"/>
    </location>
</feature>
<evidence type="ECO:0000256" key="1">
    <source>
        <dbReference type="SAM" id="MobiDB-lite"/>
    </source>
</evidence>
<accession>A0A1F4T7A3</accession>
<gene>
    <name evidence="3" type="ORF">A3K49_06870</name>
</gene>
<evidence type="ECO:0000313" key="4">
    <source>
        <dbReference type="Proteomes" id="UP000178602"/>
    </source>
</evidence>
<sequence>MPNAVEGLMRLSRVNVKLIAKLEPLLISAAAKNPSSRTIGKIVKLVGSYDFVREISLQPIFLGGRLRLAALDDINQLRSLTEMGSMIVEKHPSGLIAFTKTQKEPLGAYRAPGEKQPLPVDPVEEEKGKTAPAIKKHQIVNLAVCGLIAAASTWALATKKAPIELDNQEEDVVVEPNLKETTYYPFGSQNPDGMMFRFHRRDQITMMDRTGSVNNPAPTTSCTLDLENYRLRVITSNNCARLTAQPDGVFNQALDDIYRLDQSVRSGNMIEDKYGNRKGPAIDYKLRRLAQVIVKHDPSVAAHPLFQIDRPGEEIAELPNESKLERFGGGAAFFSFMFVLSSIISWLIRSEVKKREKGPEAKGIGAEANLKVGGSEKTDDTGQAERVPQKPMEETNRKVRVGPMVQVEGSGETPERAEQEVETVPIDADLDRRKMGG</sequence>
<proteinExistence type="predicted"/>
<dbReference type="Proteomes" id="UP000178602">
    <property type="component" value="Unassembled WGS sequence"/>
</dbReference>
<reference evidence="3 4" key="1">
    <citation type="journal article" date="2016" name="Nat. Commun.">
        <title>Thousands of microbial genomes shed light on interconnected biogeochemical processes in an aquifer system.</title>
        <authorList>
            <person name="Anantharaman K."/>
            <person name="Brown C.T."/>
            <person name="Hug L.A."/>
            <person name="Sharon I."/>
            <person name="Castelle C.J."/>
            <person name="Probst A.J."/>
            <person name="Thomas B.C."/>
            <person name="Singh A."/>
            <person name="Wilkins M.J."/>
            <person name="Karaoz U."/>
            <person name="Brodie E.L."/>
            <person name="Williams K.H."/>
            <person name="Hubbard S.S."/>
            <person name="Banfield J.F."/>
        </authorList>
    </citation>
    <scope>NUCLEOTIDE SEQUENCE [LARGE SCALE GENOMIC DNA]</scope>
</reference>
<name>A0A1F4T7A3_UNCSA</name>
<keyword evidence="2" id="KW-0472">Membrane</keyword>
<dbReference type="AlphaFoldDB" id="A0A1F4T7A3"/>
<comment type="caution">
    <text evidence="3">The sequence shown here is derived from an EMBL/GenBank/DDBJ whole genome shotgun (WGS) entry which is preliminary data.</text>
</comment>
<dbReference type="EMBL" id="MEUG01000001">
    <property type="protein sequence ID" value="OGC28661.1"/>
    <property type="molecule type" value="Genomic_DNA"/>
</dbReference>